<dbReference type="InterPro" id="IPR005583">
    <property type="entry name" value="YaaA"/>
</dbReference>
<sequence>MQILISPAKTINTRLSRQAPYGTKPWFADEAARIALYMASYSIDRLEGLLKISPKLAIETYKRIEVFHADETPARPALLAYTGMVFQHIAPSDFTDSDFFYAQKHLRIASPFYGMLRPLDRIKAYRMEYDVKLPELGGVTMSDFWRSRLATPFIEEIRASGGVLVNLASMDVQPSFDWKRMEKEITVVTPEFKMWRNGKLETVTIYAKMARGEMTRFILKNRIEKSEDLKGFSWEGFSFNAELSNEKRPVFTN</sequence>
<organism evidence="2 3">
    <name type="scientific">Bacteroides sedimenti</name>
    <dbReference type="NCBI Taxonomy" id="2136147"/>
    <lineage>
        <taxon>Bacteria</taxon>
        <taxon>Pseudomonadati</taxon>
        <taxon>Bacteroidota</taxon>
        <taxon>Bacteroidia</taxon>
        <taxon>Bacteroidales</taxon>
        <taxon>Bacteroidaceae</taxon>
        <taxon>Bacteroides</taxon>
    </lineage>
</organism>
<keyword evidence="3" id="KW-1185">Reference proteome</keyword>
<dbReference type="EMBL" id="AP028055">
    <property type="protein sequence ID" value="BEG99682.1"/>
    <property type="molecule type" value="Genomic_DNA"/>
</dbReference>
<evidence type="ECO:0000256" key="1">
    <source>
        <dbReference type="HAMAP-Rule" id="MF_00652"/>
    </source>
</evidence>
<dbReference type="PANTHER" id="PTHR30283:SF4">
    <property type="entry name" value="PEROXIDE STRESS RESISTANCE PROTEIN YAAA"/>
    <property type="match status" value="1"/>
</dbReference>
<gene>
    <name evidence="2" type="ORF">BSYN_19470</name>
</gene>
<accession>A0ABN6Z576</accession>
<proteinExistence type="inferred from homology"/>
<comment type="similarity">
    <text evidence="1">Belongs to the UPF0246 family.</text>
</comment>
<evidence type="ECO:0000313" key="3">
    <source>
        <dbReference type="Proteomes" id="UP001496674"/>
    </source>
</evidence>
<reference evidence="2 3" key="1">
    <citation type="submission" date="2023-04" db="EMBL/GenBank/DDBJ databases">
        <title>Draft genome sequence of acteroides sedimenti strain YN3PY1.</title>
        <authorList>
            <person name="Yoshida N."/>
        </authorList>
    </citation>
    <scope>NUCLEOTIDE SEQUENCE [LARGE SCALE GENOMIC DNA]</scope>
    <source>
        <strain evidence="2 3">YN3PY1</strain>
    </source>
</reference>
<protein>
    <recommendedName>
        <fullName evidence="1">UPF0246 protein BSYN_19470</fullName>
    </recommendedName>
</protein>
<dbReference type="Pfam" id="PF03883">
    <property type="entry name" value="H2O2_YaaD"/>
    <property type="match status" value="1"/>
</dbReference>
<dbReference type="RefSeq" id="WP_353330407.1">
    <property type="nucleotide sequence ID" value="NZ_AP028055.1"/>
</dbReference>
<dbReference type="HAMAP" id="MF_00652">
    <property type="entry name" value="UPF0246"/>
    <property type="match status" value="1"/>
</dbReference>
<name>A0ABN6Z576_9BACE</name>
<dbReference type="Proteomes" id="UP001496674">
    <property type="component" value="Chromosome"/>
</dbReference>
<dbReference type="PANTHER" id="PTHR30283">
    <property type="entry name" value="PEROXIDE STRESS RESPONSE PROTEIN YAAA"/>
    <property type="match status" value="1"/>
</dbReference>
<evidence type="ECO:0000313" key="2">
    <source>
        <dbReference type="EMBL" id="BEG99682.1"/>
    </source>
</evidence>